<dbReference type="EMBL" id="JASPKY010000047">
    <property type="protein sequence ID" value="KAK9745614.1"/>
    <property type="molecule type" value="Genomic_DNA"/>
</dbReference>
<keyword evidence="2" id="KW-1185">Reference proteome</keyword>
<reference evidence="1 2" key="1">
    <citation type="journal article" date="2024" name="BMC Genomics">
        <title>De novo assembly and annotation of Popillia japonica's genome with initial clues to its potential as an invasive pest.</title>
        <authorList>
            <person name="Cucini C."/>
            <person name="Boschi S."/>
            <person name="Funari R."/>
            <person name="Cardaioli E."/>
            <person name="Iannotti N."/>
            <person name="Marturano G."/>
            <person name="Paoli F."/>
            <person name="Bruttini M."/>
            <person name="Carapelli A."/>
            <person name="Frati F."/>
            <person name="Nardi F."/>
        </authorList>
    </citation>
    <scope>NUCLEOTIDE SEQUENCE [LARGE SCALE GENOMIC DNA]</scope>
    <source>
        <strain evidence="1">DMR45628</strain>
    </source>
</reference>
<comment type="caution">
    <text evidence="1">The sequence shown here is derived from an EMBL/GenBank/DDBJ whole genome shotgun (WGS) entry which is preliminary data.</text>
</comment>
<accession>A0AAW1MHS3</accession>
<gene>
    <name evidence="1" type="ORF">QE152_g6827</name>
</gene>
<sequence>MTLGQLIAIYHALLKRELKNLPNDLSQLISFDRFPQRILAIPASGRMCLPMSSELNGEESNLNFVKTENNLILGFFLIARVNGPNIINLA</sequence>
<evidence type="ECO:0000313" key="1">
    <source>
        <dbReference type="EMBL" id="KAK9745614.1"/>
    </source>
</evidence>
<organism evidence="1 2">
    <name type="scientific">Popillia japonica</name>
    <name type="common">Japanese beetle</name>
    <dbReference type="NCBI Taxonomy" id="7064"/>
    <lineage>
        <taxon>Eukaryota</taxon>
        <taxon>Metazoa</taxon>
        <taxon>Ecdysozoa</taxon>
        <taxon>Arthropoda</taxon>
        <taxon>Hexapoda</taxon>
        <taxon>Insecta</taxon>
        <taxon>Pterygota</taxon>
        <taxon>Neoptera</taxon>
        <taxon>Endopterygota</taxon>
        <taxon>Coleoptera</taxon>
        <taxon>Polyphaga</taxon>
        <taxon>Scarabaeiformia</taxon>
        <taxon>Scarabaeidae</taxon>
        <taxon>Rutelinae</taxon>
        <taxon>Popillia</taxon>
    </lineage>
</organism>
<proteinExistence type="predicted"/>
<name>A0AAW1MHS3_POPJA</name>
<protein>
    <submittedName>
        <fullName evidence="1">Uncharacterized protein</fullName>
    </submittedName>
</protein>
<dbReference type="AlphaFoldDB" id="A0AAW1MHS3"/>
<dbReference type="Proteomes" id="UP001458880">
    <property type="component" value="Unassembled WGS sequence"/>
</dbReference>
<evidence type="ECO:0000313" key="2">
    <source>
        <dbReference type="Proteomes" id="UP001458880"/>
    </source>
</evidence>